<protein>
    <submittedName>
        <fullName evidence="5">SIS domain-containing protein</fullName>
    </submittedName>
</protein>
<feature type="domain" description="SIS" evidence="4">
    <location>
        <begin position="48"/>
        <end position="199"/>
    </location>
</feature>
<dbReference type="EMBL" id="QRBB01000001">
    <property type="protein sequence ID" value="RDS76310.1"/>
    <property type="molecule type" value="Genomic_DNA"/>
</dbReference>
<evidence type="ECO:0000313" key="6">
    <source>
        <dbReference type="Proteomes" id="UP000254101"/>
    </source>
</evidence>
<dbReference type="PROSITE" id="PS51464">
    <property type="entry name" value="SIS"/>
    <property type="match status" value="2"/>
</dbReference>
<reference evidence="5 6" key="1">
    <citation type="submission" date="2018-07" db="EMBL/GenBank/DDBJ databases">
        <title>Erythrobacter nanhaiensis sp. nov., a novel member of the genus Erythrobacter isolated from the South China Sea.</title>
        <authorList>
            <person name="Chen X."/>
            <person name="Liu J."/>
        </authorList>
    </citation>
    <scope>NUCLEOTIDE SEQUENCE [LARGE SCALE GENOMIC DNA]</scope>
    <source>
        <strain evidence="5 6">S-5</strain>
    </source>
</reference>
<keyword evidence="2" id="KW-0677">Repeat</keyword>
<dbReference type="PANTHER" id="PTHR10937">
    <property type="entry name" value="GLUCOSAMINE--FRUCTOSE-6-PHOSPHATE AMINOTRANSFERASE, ISOMERIZING"/>
    <property type="match status" value="1"/>
</dbReference>
<evidence type="ECO:0000256" key="3">
    <source>
        <dbReference type="SAM" id="MobiDB-lite"/>
    </source>
</evidence>
<proteinExistence type="predicted"/>
<sequence length="357" mass="36988">MTSSPNSISGNEGRAVNPSDTQMYREAGEAPGCVARQSSEAGAHVAAIGAALRDLSPRLVATIARGSSDHAATYAKYLIETATGVPVASFAPSVSSVYEARRTMRGAACIAISQSGRSPDLVAAAQSASRGGALSIALVNDTASPLAEEADLVAPLCAFPETAVAATKSYLASLALMARFVASWSQDAELEAAIDRLPEAMERAWALDWGEAERTLTKARSLFVIGRGSGLGIAQEAALKFKETCRIHAEAYSAAEVLHGPAAVVRDGFPVLAFAQDDASRNSVGETCARLAAMGARVFIAGAQAPGCTSLPSLAQDARLQPILLAQAFYRLANACAVELGENPDAPPHLMKVTETT</sequence>
<evidence type="ECO:0000256" key="1">
    <source>
        <dbReference type="ARBA" id="ARBA00022576"/>
    </source>
</evidence>
<dbReference type="GO" id="GO:0008483">
    <property type="term" value="F:transaminase activity"/>
    <property type="evidence" value="ECO:0007669"/>
    <property type="project" value="UniProtKB-KW"/>
</dbReference>
<dbReference type="InterPro" id="IPR001347">
    <property type="entry name" value="SIS_dom"/>
</dbReference>
<keyword evidence="6" id="KW-1185">Reference proteome</keyword>
<dbReference type="SUPFAM" id="SSF53697">
    <property type="entry name" value="SIS domain"/>
    <property type="match status" value="1"/>
</dbReference>
<dbReference type="Gene3D" id="3.40.50.10490">
    <property type="entry name" value="Glucose-6-phosphate isomerase like protein, domain 1"/>
    <property type="match status" value="2"/>
</dbReference>
<organism evidence="5 6">
    <name type="scientific">Alteriqipengyuania lutimaris</name>
    <dbReference type="NCBI Taxonomy" id="1538146"/>
    <lineage>
        <taxon>Bacteria</taxon>
        <taxon>Pseudomonadati</taxon>
        <taxon>Pseudomonadota</taxon>
        <taxon>Alphaproteobacteria</taxon>
        <taxon>Sphingomonadales</taxon>
        <taxon>Erythrobacteraceae</taxon>
        <taxon>Alteriqipengyuania</taxon>
    </lineage>
</organism>
<dbReference type="PANTHER" id="PTHR10937:SF8">
    <property type="entry name" value="AMINOTRANSFERASE-RELATED"/>
    <property type="match status" value="1"/>
</dbReference>
<keyword evidence="1" id="KW-0808">Transferase</keyword>
<gene>
    <name evidence="5" type="ORF">DL238_00885</name>
</gene>
<name>A0A395LNT7_9SPHN</name>
<feature type="domain" description="SIS" evidence="4">
    <location>
        <begin position="212"/>
        <end position="342"/>
    </location>
</feature>
<evidence type="ECO:0000313" key="5">
    <source>
        <dbReference type="EMBL" id="RDS76310.1"/>
    </source>
</evidence>
<feature type="region of interest" description="Disordered" evidence="3">
    <location>
        <begin position="1"/>
        <end position="20"/>
    </location>
</feature>
<dbReference type="Pfam" id="PF01380">
    <property type="entry name" value="SIS"/>
    <property type="match status" value="2"/>
</dbReference>
<feature type="compositionally biased region" description="Polar residues" evidence="3">
    <location>
        <begin position="1"/>
        <end position="10"/>
    </location>
</feature>
<evidence type="ECO:0000256" key="2">
    <source>
        <dbReference type="ARBA" id="ARBA00022737"/>
    </source>
</evidence>
<dbReference type="InterPro" id="IPR035466">
    <property type="entry name" value="GlmS/AgaS_SIS"/>
</dbReference>
<dbReference type="InterPro" id="IPR046348">
    <property type="entry name" value="SIS_dom_sf"/>
</dbReference>
<dbReference type="CDD" id="cd05009">
    <property type="entry name" value="SIS_GlmS_GlmD_2"/>
    <property type="match status" value="1"/>
</dbReference>
<dbReference type="GO" id="GO:1901135">
    <property type="term" value="P:carbohydrate derivative metabolic process"/>
    <property type="evidence" value="ECO:0007669"/>
    <property type="project" value="InterPro"/>
</dbReference>
<comment type="caution">
    <text evidence="5">The sequence shown here is derived from an EMBL/GenBank/DDBJ whole genome shotgun (WGS) entry which is preliminary data.</text>
</comment>
<dbReference type="OrthoDB" id="9761808at2"/>
<dbReference type="CDD" id="cd05008">
    <property type="entry name" value="SIS_GlmS_GlmD_1"/>
    <property type="match status" value="1"/>
</dbReference>
<dbReference type="InterPro" id="IPR035490">
    <property type="entry name" value="GlmS/FrlB_SIS"/>
</dbReference>
<dbReference type="Proteomes" id="UP000254101">
    <property type="component" value="Unassembled WGS sequence"/>
</dbReference>
<accession>A0A395LNT7</accession>
<dbReference type="AlphaFoldDB" id="A0A395LNT7"/>
<keyword evidence="1" id="KW-0032">Aminotransferase</keyword>
<evidence type="ECO:0000259" key="4">
    <source>
        <dbReference type="PROSITE" id="PS51464"/>
    </source>
</evidence>
<dbReference type="GO" id="GO:0097367">
    <property type="term" value="F:carbohydrate derivative binding"/>
    <property type="evidence" value="ECO:0007669"/>
    <property type="project" value="InterPro"/>
</dbReference>